<keyword evidence="1" id="KW-0732">Signal</keyword>
<sequence>MLSQVLSFGLLVNVALGSEFFSPTDNFGAMFPRADLGKRQGYYPGTKTCGKGNTCAEACGPTQVQCPSKSGIYCFDPAVGQQCCPDMTGNSCRAGYYCTTDGRGTTYCCPDGMDTQACAASYSLTVSLIRATGSVSIPSASGLASTTPIHISSTPGAPIFPTATYSLPLVPTGNATYTTSPPIQYTGAAQKVAAGGVAVLAGAAGLVGLL</sequence>
<evidence type="ECO:0000313" key="2">
    <source>
        <dbReference type="EMBL" id="KAH7125642.1"/>
    </source>
</evidence>
<feature type="signal peptide" evidence="1">
    <location>
        <begin position="1"/>
        <end position="17"/>
    </location>
</feature>
<evidence type="ECO:0000313" key="3">
    <source>
        <dbReference type="Proteomes" id="UP000700596"/>
    </source>
</evidence>
<gene>
    <name evidence="2" type="ORF">B0J11DRAFT_311333</name>
</gene>
<proteinExistence type="predicted"/>
<dbReference type="OrthoDB" id="5409186at2759"/>
<feature type="chain" id="PRO_5040145734" evidence="1">
    <location>
        <begin position="18"/>
        <end position="210"/>
    </location>
</feature>
<dbReference type="EMBL" id="JAGMWT010000007">
    <property type="protein sequence ID" value="KAH7125642.1"/>
    <property type="molecule type" value="Genomic_DNA"/>
</dbReference>
<comment type="caution">
    <text evidence="2">The sequence shown here is derived from an EMBL/GenBank/DDBJ whole genome shotgun (WGS) entry which is preliminary data.</text>
</comment>
<protein>
    <submittedName>
        <fullName evidence="2">Uncharacterized protein</fullName>
    </submittedName>
</protein>
<name>A0A9P9IM81_9PLEO</name>
<organism evidence="2 3">
    <name type="scientific">Dendryphion nanum</name>
    <dbReference type="NCBI Taxonomy" id="256645"/>
    <lineage>
        <taxon>Eukaryota</taxon>
        <taxon>Fungi</taxon>
        <taxon>Dikarya</taxon>
        <taxon>Ascomycota</taxon>
        <taxon>Pezizomycotina</taxon>
        <taxon>Dothideomycetes</taxon>
        <taxon>Pleosporomycetidae</taxon>
        <taxon>Pleosporales</taxon>
        <taxon>Torulaceae</taxon>
        <taxon>Dendryphion</taxon>
    </lineage>
</organism>
<reference evidence="2" key="1">
    <citation type="journal article" date="2021" name="Nat. Commun.">
        <title>Genetic determinants of endophytism in the Arabidopsis root mycobiome.</title>
        <authorList>
            <person name="Mesny F."/>
            <person name="Miyauchi S."/>
            <person name="Thiergart T."/>
            <person name="Pickel B."/>
            <person name="Atanasova L."/>
            <person name="Karlsson M."/>
            <person name="Huettel B."/>
            <person name="Barry K.W."/>
            <person name="Haridas S."/>
            <person name="Chen C."/>
            <person name="Bauer D."/>
            <person name="Andreopoulos W."/>
            <person name="Pangilinan J."/>
            <person name="LaButti K."/>
            <person name="Riley R."/>
            <person name="Lipzen A."/>
            <person name="Clum A."/>
            <person name="Drula E."/>
            <person name="Henrissat B."/>
            <person name="Kohler A."/>
            <person name="Grigoriev I.V."/>
            <person name="Martin F.M."/>
            <person name="Hacquard S."/>
        </authorList>
    </citation>
    <scope>NUCLEOTIDE SEQUENCE</scope>
    <source>
        <strain evidence="2">MPI-CAGE-CH-0243</strain>
    </source>
</reference>
<dbReference type="AlphaFoldDB" id="A0A9P9IM81"/>
<keyword evidence="3" id="KW-1185">Reference proteome</keyword>
<dbReference type="Proteomes" id="UP000700596">
    <property type="component" value="Unassembled WGS sequence"/>
</dbReference>
<evidence type="ECO:0000256" key="1">
    <source>
        <dbReference type="SAM" id="SignalP"/>
    </source>
</evidence>
<accession>A0A9P9IM81</accession>